<dbReference type="PROSITE" id="PS01124">
    <property type="entry name" value="HTH_ARAC_FAMILY_2"/>
    <property type="match status" value="1"/>
</dbReference>
<reference evidence="5 6" key="1">
    <citation type="journal article" date="2019" name="Int. J. Syst. Evol. Microbiol.">
        <title>The Global Catalogue of Microorganisms (GCM) 10K type strain sequencing project: providing services to taxonomists for standard genome sequencing and annotation.</title>
        <authorList>
            <consortium name="The Broad Institute Genomics Platform"/>
            <consortium name="The Broad Institute Genome Sequencing Center for Infectious Disease"/>
            <person name="Wu L."/>
            <person name="Ma J."/>
        </authorList>
    </citation>
    <scope>NUCLEOTIDE SEQUENCE [LARGE SCALE GENOMIC DNA]</scope>
    <source>
        <strain evidence="5 6">JCM 15421</strain>
    </source>
</reference>
<evidence type="ECO:0000313" key="6">
    <source>
        <dbReference type="Proteomes" id="UP001501523"/>
    </source>
</evidence>
<protein>
    <recommendedName>
        <fullName evidence="4">HTH araC/xylS-type domain-containing protein</fullName>
    </recommendedName>
</protein>
<evidence type="ECO:0000256" key="1">
    <source>
        <dbReference type="ARBA" id="ARBA00023015"/>
    </source>
</evidence>
<name>A0ABN1IQN6_9GAMM</name>
<evidence type="ECO:0000256" key="3">
    <source>
        <dbReference type="ARBA" id="ARBA00023163"/>
    </source>
</evidence>
<dbReference type="SUPFAM" id="SSF46689">
    <property type="entry name" value="Homeodomain-like"/>
    <property type="match status" value="2"/>
</dbReference>
<keyword evidence="1" id="KW-0805">Transcription regulation</keyword>
<keyword evidence="2" id="KW-0238">DNA-binding</keyword>
<gene>
    <name evidence="5" type="ORF">GCM10009105_27860</name>
</gene>
<evidence type="ECO:0000259" key="4">
    <source>
        <dbReference type="PROSITE" id="PS01124"/>
    </source>
</evidence>
<dbReference type="EMBL" id="BAAAEU010000024">
    <property type="protein sequence ID" value="GAA0719409.1"/>
    <property type="molecule type" value="Genomic_DNA"/>
</dbReference>
<keyword evidence="6" id="KW-1185">Reference proteome</keyword>
<proteinExistence type="predicted"/>
<sequence>MLIPLRGHVRVSEGGNVQRTLARGELFVAEIGQELQVIGQGAAVWLVLLANPALWRRLIGSSTDVLLPDPVLLPAVHGADREIRRVAVRLVRSVSAEPSNDADAVAAALVFTDLLVDLQSDFEPLVGRCPGRTLSQRRSVFLRLKRVRNYMESEGNVDLGITGFARMANYSPCHFVRAFCAVYGETPHAVLVEQHLRRAHRLVNDTSLTISEIATVAGFEDRCAFARSFKRRFGQTATVVRAYGQGAGRDAA</sequence>
<dbReference type="Pfam" id="PF12833">
    <property type="entry name" value="HTH_18"/>
    <property type="match status" value="1"/>
</dbReference>
<dbReference type="Gene3D" id="1.10.10.60">
    <property type="entry name" value="Homeodomain-like"/>
    <property type="match status" value="2"/>
</dbReference>
<dbReference type="InterPro" id="IPR050204">
    <property type="entry name" value="AraC_XylS_family_regulators"/>
</dbReference>
<comment type="caution">
    <text evidence="5">The sequence shown here is derived from an EMBL/GenBank/DDBJ whole genome shotgun (WGS) entry which is preliminary data.</text>
</comment>
<dbReference type="PANTHER" id="PTHR46796">
    <property type="entry name" value="HTH-TYPE TRANSCRIPTIONAL ACTIVATOR RHAS-RELATED"/>
    <property type="match status" value="1"/>
</dbReference>
<dbReference type="InterPro" id="IPR018060">
    <property type="entry name" value="HTH_AraC"/>
</dbReference>
<keyword evidence="3" id="KW-0804">Transcription</keyword>
<dbReference type="Proteomes" id="UP001501523">
    <property type="component" value="Unassembled WGS sequence"/>
</dbReference>
<dbReference type="InterPro" id="IPR009057">
    <property type="entry name" value="Homeodomain-like_sf"/>
</dbReference>
<organism evidence="5 6">
    <name type="scientific">Dokdonella soli</name>
    <dbReference type="NCBI Taxonomy" id="529810"/>
    <lineage>
        <taxon>Bacteria</taxon>
        <taxon>Pseudomonadati</taxon>
        <taxon>Pseudomonadota</taxon>
        <taxon>Gammaproteobacteria</taxon>
        <taxon>Lysobacterales</taxon>
        <taxon>Rhodanobacteraceae</taxon>
        <taxon>Dokdonella</taxon>
    </lineage>
</organism>
<feature type="domain" description="HTH araC/xylS-type" evidence="4">
    <location>
        <begin position="145"/>
        <end position="243"/>
    </location>
</feature>
<evidence type="ECO:0000256" key="2">
    <source>
        <dbReference type="ARBA" id="ARBA00023125"/>
    </source>
</evidence>
<evidence type="ECO:0000313" key="5">
    <source>
        <dbReference type="EMBL" id="GAA0719409.1"/>
    </source>
</evidence>
<dbReference type="PANTHER" id="PTHR46796:SF7">
    <property type="entry name" value="ARAC FAMILY TRANSCRIPTIONAL REGULATOR"/>
    <property type="match status" value="1"/>
</dbReference>
<dbReference type="SMART" id="SM00342">
    <property type="entry name" value="HTH_ARAC"/>
    <property type="match status" value="1"/>
</dbReference>
<accession>A0ABN1IQN6</accession>